<evidence type="ECO:0000256" key="1">
    <source>
        <dbReference type="SAM" id="Phobius"/>
    </source>
</evidence>
<dbReference type="EMBL" id="CP053985">
    <property type="protein sequence ID" value="QKH33756.1"/>
    <property type="molecule type" value="Genomic_DNA"/>
</dbReference>
<keyword evidence="1" id="KW-1133">Transmembrane helix</keyword>
<keyword evidence="1" id="KW-0472">Membrane</keyword>
<dbReference type="KEGG" id="apes:FOC84_01895"/>
<reference evidence="2 3" key="1">
    <citation type="submission" date="2020-05" db="EMBL/GenBank/DDBJ databases">
        <title>FDA dAtabase for Regulatory Grade micrObial Sequences (FDA-ARGOS): Supporting development and validation of Infectious Disease Dx tests.</title>
        <authorList>
            <person name="Sproer C."/>
            <person name="Gronow S."/>
            <person name="Severitt S."/>
            <person name="Schroder I."/>
            <person name="Tallon L."/>
            <person name="Sadzewicz L."/>
            <person name="Zhao X."/>
            <person name="Vavikolanu K."/>
            <person name="Mehta A."/>
            <person name="Aluvathingal J."/>
            <person name="Nadendla S."/>
            <person name="Myers T."/>
            <person name="Yan Y."/>
            <person name="Sichtig H."/>
        </authorList>
    </citation>
    <scope>NUCLEOTIDE SEQUENCE [LARGE SCALE GENOMIC DNA]</scope>
    <source>
        <strain evidence="2 3">FDAARGOS_790</strain>
    </source>
</reference>
<dbReference type="AlphaFoldDB" id="A0A7D4HW63"/>
<keyword evidence="3" id="KW-1185">Reference proteome</keyword>
<evidence type="ECO:0000313" key="2">
    <source>
        <dbReference type="EMBL" id="QKH33756.1"/>
    </source>
</evidence>
<name>A0A7D4HW63_9BURK</name>
<protein>
    <submittedName>
        <fullName evidence="2">Pilus assembly protein</fullName>
    </submittedName>
</protein>
<dbReference type="Proteomes" id="UP000500970">
    <property type="component" value="Chromosome"/>
</dbReference>
<proteinExistence type="predicted"/>
<gene>
    <name evidence="2" type="ORF">FOC84_01895</name>
</gene>
<evidence type="ECO:0000313" key="3">
    <source>
        <dbReference type="Proteomes" id="UP000500970"/>
    </source>
</evidence>
<feature type="transmembrane region" description="Helical" evidence="1">
    <location>
        <begin position="12"/>
        <end position="33"/>
    </location>
</feature>
<keyword evidence="1" id="KW-0812">Transmembrane</keyword>
<organism evidence="2 3">
    <name type="scientific">Achromobacter pestifer</name>
    <dbReference type="NCBI Taxonomy" id="1353889"/>
    <lineage>
        <taxon>Bacteria</taxon>
        <taxon>Pseudomonadati</taxon>
        <taxon>Pseudomonadota</taxon>
        <taxon>Betaproteobacteria</taxon>
        <taxon>Burkholderiales</taxon>
        <taxon>Alcaligenaceae</taxon>
        <taxon>Achromobacter</taxon>
    </lineage>
</organism>
<dbReference type="RefSeq" id="WP_173142940.1">
    <property type="nucleotide sequence ID" value="NZ_CP053985.1"/>
</dbReference>
<sequence length="205" mass="22353">MNRIRTWQRGQALIEALLMLPLLALLLWAGSWIGGLQFTALEMAQASRKAAMAGALGQPMQNQHAPRGMALSGKTAPLPGIAPARVSALQDEWFGVDLRLLSATASTVRHDRDNAAWLHITRRTQVASGAGYAHGDADTQRRIARAPTSWRKAESASLAEARRLKPVIDRLDGPWRRPGLSLDWLSEWADVVPADRLASRKGAGK</sequence>
<accession>A0A7D4HW63</accession>